<evidence type="ECO:0000313" key="15">
    <source>
        <dbReference type="Proteomes" id="UP000272942"/>
    </source>
</evidence>
<evidence type="ECO:0000256" key="5">
    <source>
        <dbReference type="ARBA" id="ARBA00022806"/>
    </source>
</evidence>
<dbReference type="GO" id="GO:0043564">
    <property type="term" value="C:Ku70:Ku80 complex"/>
    <property type="evidence" value="ECO:0007669"/>
    <property type="project" value="TreeGrafter"/>
</dbReference>
<keyword evidence="7" id="KW-0238">DNA-binding</keyword>
<dbReference type="InterPro" id="IPR006164">
    <property type="entry name" value="DNA_bd_Ku70/Ku80"/>
</dbReference>
<keyword evidence="9" id="KW-0234">DNA repair</keyword>
<sequence>MANLLCLILDVGAHMYEDIQQAVDCLKLLVQRDFFAQKKHEVALILCGAECPGNVIGLGNESYPNIALVRELAPLDWDILEFLNKESLLSSQEASGKIPFSLTKHNFTLIVVNAISVAIHHIVEQSKLRKKVGEKRIILVSNLLGPAEASVADLLDACCAAEIQLSLIGCSLDYSDDTNDEEAEARNDAGPSSRSPNYRPDARNKLQPALTPITELWQKREGESYAFSEALPSLSLFEGRAVAQRGWKVDLQIGDNLSLPVEGFTQVSEARPPPLKHIYAADPATAIRPVTKYYTEKTNDEVDRSQVIRGYRYGNTLVPFSDEDKAALKQSSEKCLSLIGFTQSSNVSYVY</sequence>
<dbReference type="PANTHER" id="PTHR12604">
    <property type="entry name" value="KU AUTOANTIGEN DNA HELICASE"/>
    <property type="match status" value="1"/>
</dbReference>
<keyword evidence="2" id="KW-0547">Nucleotide-binding</keyword>
<keyword evidence="5" id="KW-0347">Helicase</keyword>
<evidence type="ECO:0000256" key="4">
    <source>
        <dbReference type="ARBA" id="ARBA00022801"/>
    </source>
</evidence>
<feature type="region of interest" description="Disordered" evidence="11">
    <location>
        <begin position="178"/>
        <end position="205"/>
    </location>
</feature>
<keyword evidence="4" id="KW-0378">Hydrolase</keyword>
<evidence type="ECO:0000313" key="16">
    <source>
        <dbReference type="WBParaSite" id="ECPE_0001112501-mRNA-1"/>
    </source>
</evidence>
<evidence type="ECO:0000256" key="9">
    <source>
        <dbReference type="ARBA" id="ARBA00023204"/>
    </source>
</evidence>
<reference evidence="14 15" key="2">
    <citation type="submission" date="2018-11" db="EMBL/GenBank/DDBJ databases">
        <authorList>
            <consortium name="Pathogen Informatics"/>
        </authorList>
    </citation>
    <scope>NUCLEOTIDE SEQUENCE [LARGE SCALE GENOMIC DNA]</scope>
    <source>
        <strain evidence="14 15">Egypt</strain>
    </source>
</reference>
<gene>
    <name evidence="14" type="ORF">ECPE_LOCUS11090</name>
</gene>
<evidence type="ECO:0000256" key="2">
    <source>
        <dbReference type="ARBA" id="ARBA00022741"/>
    </source>
</evidence>
<dbReference type="PANTHER" id="PTHR12604:SF4">
    <property type="entry name" value="X-RAY REPAIR CROSS-COMPLEMENTING PROTEIN 5"/>
    <property type="match status" value="1"/>
</dbReference>
<protein>
    <submittedName>
        <fullName evidence="16">Ku domain-containing protein</fullName>
    </submittedName>
</protein>
<evidence type="ECO:0000313" key="14">
    <source>
        <dbReference type="EMBL" id="VDP88046.1"/>
    </source>
</evidence>
<evidence type="ECO:0000259" key="12">
    <source>
        <dbReference type="Pfam" id="PF02735"/>
    </source>
</evidence>
<organism evidence="16">
    <name type="scientific">Echinostoma caproni</name>
    <dbReference type="NCBI Taxonomy" id="27848"/>
    <lineage>
        <taxon>Eukaryota</taxon>
        <taxon>Metazoa</taxon>
        <taxon>Spiralia</taxon>
        <taxon>Lophotrochozoa</taxon>
        <taxon>Platyhelminthes</taxon>
        <taxon>Trematoda</taxon>
        <taxon>Digenea</taxon>
        <taxon>Plagiorchiida</taxon>
        <taxon>Echinostomata</taxon>
        <taxon>Echinostomatoidea</taxon>
        <taxon>Echinostomatidae</taxon>
        <taxon>Echinostoma</taxon>
    </lineage>
</organism>
<dbReference type="InterPro" id="IPR005161">
    <property type="entry name" value="Ku_N"/>
</dbReference>
<evidence type="ECO:0000256" key="1">
    <source>
        <dbReference type="ARBA" id="ARBA00004123"/>
    </source>
</evidence>
<dbReference type="SUPFAM" id="SSF53300">
    <property type="entry name" value="vWA-like"/>
    <property type="match status" value="1"/>
</dbReference>
<keyword evidence="8" id="KW-0233">DNA recombination</keyword>
<evidence type="ECO:0000256" key="7">
    <source>
        <dbReference type="ARBA" id="ARBA00023125"/>
    </source>
</evidence>
<keyword evidence="10" id="KW-0539">Nucleus</keyword>
<dbReference type="Proteomes" id="UP000272942">
    <property type="component" value="Unassembled WGS sequence"/>
</dbReference>
<dbReference type="GO" id="GO:0000723">
    <property type="term" value="P:telomere maintenance"/>
    <property type="evidence" value="ECO:0007669"/>
    <property type="project" value="TreeGrafter"/>
</dbReference>
<dbReference type="GO" id="GO:0042162">
    <property type="term" value="F:telomeric DNA binding"/>
    <property type="evidence" value="ECO:0007669"/>
    <property type="project" value="TreeGrafter"/>
</dbReference>
<keyword evidence="15" id="KW-1185">Reference proteome</keyword>
<feature type="domain" description="Ku70/Ku80 N-terminal alpha/beta" evidence="13">
    <location>
        <begin position="18"/>
        <end position="148"/>
    </location>
</feature>
<dbReference type="GO" id="GO:0004386">
    <property type="term" value="F:helicase activity"/>
    <property type="evidence" value="ECO:0007669"/>
    <property type="project" value="UniProtKB-KW"/>
</dbReference>
<evidence type="ECO:0000256" key="8">
    <source>
        <dbReference type="ARBA" id="ARBA00023172"/>
    </source>
</evidence>
<dbReference type="GO" id="GO:0005524">
    <property type="term" value="F:ATP binding"/>
    <property type="evidence" value="ECO:0007669"/>
    <property type="project" value="UniProtKB-KW"/>
</dbReference>
<dbReference type="SUPFAM" id="SSF100939">
    <property type="entry name" value="SPOC domain-like"/>
    <property type="match status" value="1"/>
</dbReference>
<evidence type="ECO:0000256" key="6">
    <source>
        <dbReference type="ARBA" id="ARBA00022840"/>
    </source>
</evidence>
<evidence type="ECO:0000259" key="13">
    <source>
        <dbReference type="Pfam" id="PF03731"/>
    </source>
</evidence>
<name>A0A183AVV6_9TREM</name>
<reference evidence="16" key="1">
    <citation type="submission" date="2016-06" db="UniProtKB">
        <authorList>
            <consortium name="WormBaseParasite"/>
        </authorList>
    </citation>
    <scope>IDENTIFICATION</scope>
</reference>
<dbReference type="InterPro" id="IPR016194">
    <property type="entry name" value="SPOC-like_C_dom_sf"/>
</dbReference>
<evidence type="ECO:0000256" key="10">
    <source>
        <dbReference type="ARBA" id="ARBA00023242"/>
    </source>
</evidence>
<dbReference type="Pfam" id="PF03731">
    <property type="entry name" value="Ku_N"/>
    <property type="match status" value="1"/>
</dbReference>
<evidence type="ECO:0000256" key="11">
    <source>
        <dbReference type="SAM" id="MobiDB-lite"/>
    </source>
</evidence>
<dbReference type="Pfam" id="PF02735">
    <property type="entry name" value="Ku"/>
    <property type="match status" value="1"/>
</dbReference>
<dbReference type="GO" id="GO:0006310">
    <property type="term" value="P:DNA recombination"/>
    <property type="evidence" value="ECO:0007669"/>
    <property type="project" value="UniProtKB-KW"/>
</dbReference>
<keyword evidence="6" id="KW-0067">ATP-binding</keyword>
<dbReference type="Gene3D" id="2.40.290.10">
    <property type="match status" value="1"/>
</dbReference>
<dbReference type="InterPro" id="IPR036465">
    <property type="entry name" value="vWFA_dom_sf"/>
</dbReference>
<feature type="domain" description="Ku" evidence="12">
    <location>
        <begin position="253"/>
        <end position="350"/>
    </location>
</feature>
<dbReference type="Gene3D" id="3.40.50.410">
    <property type="entry name" value="von Willebrand factor, type A domain"/>
    <property type="match status" value="1"/>
</dbReference>
<dbReference type="EMBL" id="UZAN01050179">
    <property type="protein sequence ID" value="VDP88046.1"/>
    <property type="molecule type" value="Genomic_DNA"/>
</dbReference>
<dbReference type="AlphaFoldDB" id="A0A183AVV6"/>
<dbReference type="OrthoDB" id="30826at2759"/>
<evidence type="ECO:0000256" key="3">
    <source>
        <dbReference type="ARBA" id="ARBA00022763"/>
    </source>
</evidence>
<dbReference type="GO" id="GO:0006303">
    <property type="term" value="P:double-strand break repair via nonhomologous end joining"/>
    <property type="evidence" value="ECO:0007669"/>
    <property type="project" value="InterPro"/>
</dbReference>
<dbReference type="GO" id="GO:0003690">
    <property type="term" value="F:double-stranded DNA binding"/>
    <property type="evidence" value="ECO:0007669"/>
    <property type="project" value="TreeGrafter"/>
</dbReference>
<comment type="subcellular location">
    <subcellularLocation>
        <location evidence="1">Nucleus</location>
    </subcellularLocation>
</comment>
<dbReference type="GO" id="GO:0016787">
    <property type="term" value="F:hydrolase activity"/>
    <property type="evidence" value="ECO:0007669"/>
    <property type="project" value="UniProtKB-KW"/>
</dbReference>
<keyword evidence="3" id="KW-0227">DNA damage</keyword>
<proteinExistence type="predicted"/>
<dbReference type="WBParaSite" id="ECPE_0001112501-mRNA-1">
    <property type="protein sequence ID" value="ECPE_0001112501-mRNA-1"/>
    <property type="gene ID" value="ECPE_0001112501"/>
</dbReference>
<accession>A0A183AVV6</accession>